<keyword evidence="1" id="KW-0175">Coiled coil</keyword>
<dbReference type="Proteomes" id="UP001143372">
    <property type="component" value="Unassembled WGS sequence"/>
</dbReference>
<evidence type="ECO:0000259" key="4">
    <source>
        <dbReference type="Pfam" id="PF13086"/>
    </source>
</evidence>
<sequence length="1745" mass="191497">MTSKGLQKRLLDLHNDARTLEEEQGVNILFLALGMLKWIDPNNVQNARHAPLLLVPVSLERGAAGEKFRLRARQEDVATNLSLESYLDRVHALKLPVFDTGDEFDPTAYFAAVAEAVSTKPDWAVLSDDIVLGFFSFAKFLMYRDLDADIWPPADRISDRPLIRGLLADGFAVTPDLVPEEGSIDPFISPADMLHIVDSDSSQTVAVHEVRSGRNLVIQGPPGTGKSQTIANVIASAVADGKTVLFVAEKMAALEVVKRRLDQAGVGDACLELHSNKANKRLVLEELKRTWELGQPRGAPSTSLADRLTGLRDVLNSHAERIHRTLAPSGLSPYGILGELARLNRLGQRPVDFSLVDPQSWTPEDKTERAALLNDLVQRIRDIGQPDQHPWRGVGLEVVVATALERIIDRIGDARSGLGRLVQEGESLSEKFGVEPPSSLSGFAGVADIGRRVSGAPNLSPEALAASIWETDPEAVRDALEAGWRLNELASLLEGDLVAATADAPLEGVREQFGWLPRDFGLDAFERVGRLAQRLPRIVDEAERLRIELGSATSSDTLSGADRLIETAERVAAAPIASPEAFAASVWDHGVERAGDIAEAVARFQEARAAVGDLVTDTAWETDLASTRKALALHTGPLRRLNGDWRRAHAVARTVLRKPDSPLGQQLETLDRLMAGQKALKTIRDEDAFARSAFSNDWRGERSSAAPLLTLVEWMRTLRGLGAEPRLIAGRTPERSAIGDLASQLKQLIGELRSDLRQFWYDLGSSAGPAFENVLTPERVDLRLLRARLDGLADADRRSRAAMKKPPATVEERLALIDRIVEWRESASALAQAQPIGLAAFEVAWKGEASDLSALAEAAEWLIGNPAMGKLAARLGDQRAEIARRAIEAERDADRLASELSALLADLRTDARAQFRATVVSEAEFQDLSLRLDLWLGNREQLSKWVTFRDRAAHGRALGMTALVDRLEDGRVSPDAAQNAFAMAYYDALLGVAISADPALGRFDGPLHEGQVREFANLDRQRIAESRIEVARAHHKKIPPSFGGVGPLGVLRAEMARRRGHMPIRQLMHRAAQPIQALKPVLMMSPLSVAQFLPPGQLTFDLLVMDEASQIQPVDALGAIGRCRQVVVVGDERQLPPTRFFSKMTGSGEDDEDDGAQVADIESILGLFHARGLPQRMLRWHYRSRHQSLIAVSNSQFYEDKLYIVPSPYTREAGMGLQFHLVPNGVFDSGGTTANLIEAKAVAQAIIQHAKSNPELSLGVATFSIKQRRAIQDEVEILRRKNPDIETFLSAHPSEPFFIKNLENVQGDERDVILISVGYAKNAQGQMAMRFGPLSAEGGERRLNVLISRAKRRCEVYASITDEDIDLERGKGKGVLAFKLFLNYARTGQMTLQPGAANAGPEILEAQVAEALKARGYQVHPRVGVAGLFIDLAIADQEHPGRYLLGVECDSRSYAGARSARDRDRLRQTVLEDHGWIIRRVWSVDWFQRPQEELNRLCEAIEAAKVELAERLEASAARQRAVDVEIVTVDRGDFTEVGLSDVAEDGLADRFYVEASPRAHLQYELHETPVGMLAELVVDVVSVEGPVHIDEAVARIRSAWGLQRSGGRIQAAVERAAEIAVRSGRVALDGQFLRIPDARVTIRDRRDVLSTTLRKPEMLPPIELQEAVRHVVTTNFGATREEVVVAVSRLLGFKATSAQLRDVILAQVERLVADETLSQADGLLVGRSSTDPHERSARPEVTVSA</sequence>
<accession>A0A9W6J329</accession>
<dbReference type="InterPro" id="IPR011335">
    <property type="entry name" value="Restrct_endonuc-II-like"/>
</dbReference>
<gene>
    <name evidence="7" type="ORF">GCM10008179_34200</name>
</gene>
<feature type="domain" description="DNA2/NAM7 helicase-like C-terminal" evidence="5">
    <location>
        <begin position="1172"/>
        <end position="1356"/>
    </location>
</feature>
<dbReference type="GO" id="GO:0004386">
    <property type="term" value="F:helicase activity"/>
    <property type="evidence" value="ECO:0007669"/>
    <property type="project" value="InterPro"/>
</dbReference>
<dbReference type="FunFam" id="3.40.960.10:FF:000002">
    <property type="entry name" value="DNA helicase related protein"/>
    <property type="match status" value="1"/>
</dbReference>
<dbReference type="Pfam" id="PF13087">
    <property type="entry name" value="AAA_12"/>
    <property type="match status" value="1"/>
</dbReference>
<reference evidence="7" key="1">
    <citation type="journal article" date="2014" name="Int. J. Syst. Evol. Microbiol.">
        <title>Complete genome sequence of Corynebacterium casei LMG S-19264T (=DSM 44701T), isolated from a smear-ripened cheese.</title>
        <authorList>
            <consortium name="US DOE Joint Genome Institute (JGI-PGF)"/>
            <person name="Walter F."/>
            <person name="Albersmeier A."/>
            <person name="Kalinowski J."/>
            <person name="Ruckert C."/>
        </authorList>
    </citation>
    <scope>NUCLEOTIDE SEQUENCE</scope>
    <source>
        <strain evidence="7">VKM B-2347</strain>
    </source>
</reference>
<dbReference type="InterPro" id="IPR041679">
    <property type="entry name" value="DNA2/NAM7-like_C"/>
</dbReference>
<dbReference type="InterPro" id="IPR025103">
    <property type="entry name" value="DUF4011"/>
</dbReference>
<dbReference type="Gene3D" id="3.40.50.300">
    <property type="entry name" value="P-loop containing nucleotide triphosphate hydrolases"/>
    <property type="match status" value="3"/>
</dbReference>
<dbReference type="InterPro" id="IPR041677">
    <property type="entry name" value="DNA2/NAM7_AAA_11"/>
</dbReference>
<evidence type="ECO:0000259" key="3">
    <source>
        <dbReference type="Pfam" id="PF11784"/>
    </source>
</evidence>
<feature type="coiled-coil region" evidence="1">
    <location>
        <begin position="879"/>
        <end position="906"/>
    </location>
</feature>
<feature type="domain" description="DNA2/NAM7 helicase helicase" evidence="4">
    <location>
        <begin position="199"/>
        <end position="263"/>
    </location>
</feature>
<dbReference type="PANTHER" id="PTHR10887:SF530">
    <property type="entry name" value="SUPERFAMILY I DNA HELICASES"/>
    <property type="match status" value="1"/>
</dbReference>
<dbReference type="Pfam" id="PF18741">
    <property type="entry name" value="MTES_1575"/>
    <property type="match status" value="1"/>
</dbReference>
<evidence type="ECO:0000313" key="7">
    <source>
        <dbReference type="EMBL" id="GLK69782.1"/>
    </source>
</evidence>
<feature type="domain" description="Restriction endonuclease type II-like" evidence="6">
    <location>
        <begin position="1405"/>
        <end position="1501"/>
    </location>
</feature>
<dbReference type="EMBL" id="BSFI01000023">
    <property type="protein sequence ID" value="GLK69782.1"/>
    <property type="molecule type" value="Genomic_DNA"/>
</dbReference>
<keyword evidence="8" id="KW-1185">Reference proteome</keyword>
<proteinExistence type="predicted"/>
<organism evidence="7 8">
    <name type="scientific">Hansschlegelia plantiphila</name>
    <dbReference type="NCBI Taxonomy" id="374655"/>
    <lineage>
        <taxon>Bacteria</taxon>
        <taxon>Pseudomonadati</taxon>
        <taxon>Pseudomonadota</taxon>
        <taxon>Alphaproteobacteria</taxon>
        <taxon>Hyphomicrobiales</taxon>
        <taxon>Methylopilaceae</taxon>
        <taxon>Hansschlegelia</taxon>
    </lineage>
</organism>
<dbReference type="Pfam" id="PF13195">
    <property type="entry name" value="DUF4011"/>
    <property type="match status" value="1"/>
</dbReference>
<dbReference type="InterPro" id="IPR047187">
    <property type="entry name" value="SF1_C_Upf1"/>
</dbReference>
<dbReference type="Pfam" id="PF13086">
    <property type="entry name" value="AAA_11"/>
    <property type="match status" value="2"/>
</dbReference>
<evidence type="ECO:0000259" key="6">
    <source>
        <dbReference type="Pfam" id="PF18741"/>
    </source>
</evidence>
<dbReference type="SUPFAM" id="SSF52540">
    <property type="entry name" value="P-loop containing nucleoside triphosphate hydrolases"/>
    <property type="match status" value="1"/>
</dbReference>
<dbReference type="CDD" id="cd18808">
    <property type="entry name" value="SF1_C_Upf1"/>
    <property type="match status" value="1"/>
</dbReference>
<dbReference type="InterPro" id="IPR021754">
    <property type="entry name" value="DUF3320"/>
</dbReference>
<dbReference type="Gene3D" id="3.40.960.10">
    <property type="entry name" value="VSR Endonuclease"/>
    <property type="match status" value="1"/>
</dbReference>
<dbReference type="SUPFAM" id="SSF52980">
    <property type="entry name" value="Restriction endonuclease-like"/>
    <property type="match status" value="1"/>
</dbReference>
<dbReference type="InterPro" id="IPR049468">
    <property type="entry name" value="Restrct_endonuc-II-like_dom"/>
</dbReference>
<dbReference type="FunFam" id="3.40.50.300:FF:002063">
    <property type="entry name" value="DNA helicase related protein"/>
    <property type="match status" value="1"/>
</dbReference>
<evidence type="ECO:0000259" key="5">
    <source>
        <dbReference type="Pfam" id="PF13087"/>
    </source>
</evidence>
<reference evidence="7" key="2">
    <citation type="submission" date="2023-01" db="EMBL/GenBank/DDBJ databases">
        <authorList>
            <person name="Sun Q."/>
            <person name="Evtushenko L."/>
        </authorList>
    </citation>
    <scope>NUCLEOTIDE SEQUENCE</scope>
    <source>
        <strain evidence="7">VKM B-2347</strain>
    </source>
</reference>
<dbReference type="InterPro" id="IPR045055">
    <property type="entry name" value="DNA2/NAM7-like"/>
</dbReference>
<comment type="caution">
    <text evidence="7">The sequence shown here is derived from an EMBL/GenBank/DDBJ whole genome shotgun (WGS) entry which is preliminary data.</text>
</comment>
<feature type="domain" description="DUF3320" evidence="3">
    <location>
        <begin position="1564"/>
        <end position="1611"/>
    </location>
</feature>
<feature type="domain" description="DNA2/NAM7 helicase helicase" evidence="4">
    <location>
        <begin position="1099"/>
        <end position="1138"/>
    </location>
</feature>
<dbReference type="Pfam" id="PF11784">
    <property type="entry name" value="DUF3320"/>
    <property type="match status" value="1"/>
</dbReference>
<dbReference type="InterPro" id="IPR027417">
    <property type="entry name" value="P-loop_NTPase"/>
</dbReference>
<dbReference type="PANTHER" id="PTHR10887">
    <property type="entry name" value="DNA2/NAM7 HELICASE FAMILY"/>
    <property type="match status" value="1"/>
</dbReference>
<feature type="region of interest" description="Disordered" evidence="2">
    <location>
        <begin position="1724"/>
        <end position="1745"/>
    </location>
</feature>
<evidence type="ECO:0008006" key="9">
    <source>
        <dbReference type="Google" id="ProtNLM"/>
    </source>
</evidence>
<protein>
    <recommendedName>
        <fullName evidence="9">DUF3320 domain-containing protein</fullName>
    </recommendedName>
</protein>
<name>A0A9W6J329_9HYPH</name>
<evidence type="ECO:0000256" key="1">
    <source>
        <dbReference type="SAM" id="Coils"/>
    </source>
</evidence>
<evidence type="ECO:0000313" key="8">
    <source>
        <dbReference type="Proteomes" id="UP001143372"/>
    </source>
</evidence>
<evidence type="ECO:0000256" key="2">
    <source>
        <dbReference type="SAM" id="MobiDB-lite"/>
    </source>
</evidence>